<accession>A0A922CJQ4</accession>
<reference evidence="2" key="2">
    <citation type="submission" date="2020-12" db="EMBL/GenBank/DDBJ databases">
        <authorList>
            <person name="Kanost M."/>
        </authorList>
    </citation>
    <scope>NUCLEOTIDE SEQUENCE</scope>
</reference>
<evidence type="ECO:0000313" key="2">
    <source>
        <dbReference type="EMBL" id="KAG6448536.1"/>
    </source>
</evidence>
<organism evidence="2 3">
    <name type="scientific">Manduca sexta</name>
    <name type="common">Tobacco hawkmoth</name>
    <name type="synonym">Tobacco hornworm</name>
    <dbReference type="NCBI Taxonomy" id="7130"/>
    <lineage>
        <taxon>Eukaryota</taxon>
        <taxon>Metazoa</taxon>
        <taxon>Ecdysozoa</taxon>
        <taxon>Arthropoda</taxon>
        <taxon>Hexapoda</taxon>
        <taxon>Insecta</taxon>
        <taxon>Pterygota</taxon>
        <taxon>Neoptera</taxon>
        <taxon>Endopterygota</taxon>
        <taxon>Lepidoptera</taxon>
        <taxon>Glossata</taxon>
        <taxon>Ditrysia</taxon>
        <taxon>Bombycoidea</taxon>
        <taxon>Sphingidae</taxon>
        <taxon>Sphinginae</taxon>
        <taxon>Sphingini</taxon>
        <taxon>Manduca</taxon>
    </lineage>
</organism>
<gene>
    <name evidence="2" type="ORF">O3G_MSEX005583</name>
</gene>
<reference evidence="2" key="1">
    <citation type="journal article" date="2016" name="Insect Biochem. Mol. Biol.">
        <title>Multifaceted biological insights from a draft genome sequence of the tobacco hornworm moth, Manduca sexta.</title>
        <authorList>
            <person name="Kanost M.R."/>
            <person name="Arrese E.L."/>
            <person name="Cao X."/>
            <person name="Chen Y.R."/>
            <person name="Chellapilla S."/>
            <person name="Goldsmith M.R."/>
            <person name="Grosse-Wilde E."/>
            <person name="Heckel D.G."/>
            <person name="Herndon N."/>
            <person name="Jiang H."/>
            <person name="Papanicolaou A."/>
            <person name="Qu J."/>
            <person name="Soulages J.L."/>
            <person name="Vogel H."/>
            <person name="Walters J."/>
            <person name="Waterhouse R.M."/>
            <person name="Ahn S.J."/>
            <person name="Almeida F.C."/>
            <person name="An C."/>
            <person name="Aqrawi P."/>
            <person name="Bretschneider A."/>
            <person name="Bryant W.B."/>
            <person name="Bucks S."/>
            <person name="Chao H."/>
            <person name="Chevignon G."/>
            <person name="Christen J.M."/>
            <person name="Clarke D.F."/>
            <person name="Dittmer N.T."/>
            <person name="Ferguson L.C.F."/>
            <person name="Garavelou S."/>
            <person name="Gordon K.H.J."/>
            <person name="Gunaratna R.T."/>
            <person name="Han Y."/>
            <person name="Hauser F."/>
            <person name="He Y."/>
            <person name="Heidel-Fischer H."/>
            <person name="Hirsh A."/>
            <person name="Hu Y."/>
            <person name="Jiang H."/>
            <person name="Kalra D."/>
            <person name="Klinner C."/>
            <person name="Konig C."/>
            <person name="Kovar C."/>
            <person name="Kroll A.R."/>
            <person name="Kuwar S.S."/>
            <person name="Lee S.L."/>
            <person name="Lehman R."/>
            <person name="Li K."/>
            <person name="Li Z."/>
            <person name="Liang H."/>
            <person name="Lovelace S."/>
            <person name="Lu Z."/>
            <person name="Mansfield J.H."/>
            <person name="McCulloch K.J."/>
            <person name="Mathew T."/>
            <person name="Morton B."/>
            <person name="Muzny D.M."/>
            <person name="Neunemann D."/>
            <person name="Ongeri F."/>
            <person name="Pauchet Y."/>
            <person name="Pu L.L."/>
            <person name="Pyrousis I."/>
            <person name="Rao X.J."/>
            <person name="Redding A."/>
            <person name="Roesel C."/>
            <person name="Sanchez-Gracia A."/>
            <person name="Schaack S."/>
            <person name="Shukla A."/>
            <person name="Tetreau G."/>
            <person name="Wang Y."/>
            <person name="Xiong G.H."/>
            <person name="Traut W."/>
            <person name="Walsh T.K."/>
            <person name="Worley K.C."/>
            <person name="Wu D."/>
            <person name="Wu W."/>
            <person name="Wu Y.Q."/>
            <person name="Zhang X."/>
            <person name="Zou Z."/>
            <person name="Zucker H."/>
            <person name="Briscoe A.D."/>
            <person name="Burmester T."/>
            <person name="Clem R.J."/>
            <person name="Feyereisen R."/>
            <person name="Grimmelikhuijzen C.J.P."/>
            <person name="Hamodrakas S.J."/>
            <person name="Hansson B.S."/>
            <person name="Huguet E."/>
            <person name="Jermiin L.S."/>
            <person name="Lan Q."/>
            <person name="Lehman H.K."/>
            <person name="Lorenzen M."/>
            <person name="Merzendorfer H."/>
            <person name="Michalopoulos I."/>
            <person name="Morton D.B."/>
            <person name="Muthukrishnan S."/>
            <person name="Oakeshott J.G."/>
            <person name="Palmer W."/>
            <person name="Park Y."/>
            <person name="Passarelli A.L."/>
            <person name="Rozas J."/>
            <person name="Schwartz L.M."/>
            <person name="Smith W."/>
            <person name="Southgate A."/>
            <person name="Vilcinskas A."/>
            <person name="Vogt R."/>
            <person name="Wang P."/>
            <person name="Werren J."/>
            <person name="Yu X.Q."/>
            <person name="Zhou J.J."/>
            <person name="Brown S.J."/>
            <person name="Scherer S.E."/>
            <person name="Richards S."/>
            <person name="Blissard G.W."/>
        </authorList>
    </citation>
    <scope>NUCLEOTIDE SEQUENCE</scope>
</reference>
<sequence>MIFKYTLLKQCPSGTLHYVEERATSGGREPCPANAVRTAAGPSAGRTMMVVFTSASHTLATHAARRRADKAAGGTSAERPRASRRPADRDWSVTARRSLGRRASRTNILDNAPDLRF</sequence>
<feature type="compositionally biased region" description="Basic and acidic residues" evidence="1">
    <location>
        <begin position="78"/>
        <end position="91"/>
    </location>
</feature>
<keyword evidence="3" id="KW-1185">Reference proteome</keyword>
<evidence type="ECO:0000256" key="1">
    <source>
        <dbReference type="SAM" id="MobiDB-lite"/>
    </source>
</evidence>
<feature type="region of interest" description="Disordered" evidence="1">
    <location>
        <begin position="61"/>
        <end position="117"/>
    </location>
</feature>
<proteinExistence type="predicted"/>
<dbReference type="EMBL" id="JH668359">
    <property type="protein sequence ID" value="KAG6448536.1"/>
    <property type="molecule type" value="Genomic_DNA"/>
</dbReference>
<evidence type="ECO:0000313" key="3">
    <source>
        <dbReference type="Proteomes" id="UP000791440"/>
    </source>
</evidence>
<dbReference type="Proteomes" id="UP000791440">
    <property type="component" value="Unassembled WGS sequence"/>
</dbReference>
<name>A0A922CJQ4_MANSE</name>
<protein>
    <submittedName>
        <fullName evidence="2">Uncharacterized protein</fullName>
    </submittedName>
</protein>
<comment type="caution">
    <text evidence="2">The sequence shown here is derived from an EMBL/GenBank/DDBJ whole genome shotgun (WGS) entry which is preliminary data.</text>
</comment>
<dbReference type="AlphaFoldDB" id="A0A922CJQ4"/>